<dbReference type="InterPro" id="IPR014729">
    <property type="entry name" value="Rossmann-like_a/b/a_fold"/>
</dbReference>
<sequence>MLAAVLAGPVPVLAQDPPGYARPFADTLETRVFPLFAMLHAAPGWTAALRADPQLARLASARAARIPPDACAPAPQCLADAWLWTTDDIAKVSERLRLIMRDRALADALVVRQMRPSGRFARHAALADADLLGAAWADAANGINRVIAIYAKGEPPRYPKIDAMIFDVARPEYPQLLAAHGTSIAALPPPDDTVFDPVQRYATGLLMINERADAGAFRPLLGGDNAATVRAIAGTDWRGERHSALLVFGHGPEDAQSRTGVMGHIRMRIAADLFARRLAPFIIVSGGNVHPNRTPFNEAVEMKRLLIEQHGVPADRILIEPHARHTTTNLRNTARLLLAAGFPADRPALVVSDHATIRYIGSAELSVRNLREMGLQPGTLAPGPDRFSLMFKPDPAAFHVEVADPLDP</sequence>
<dbReference type="PANTHER" id="PTHR30336">
    <property type="entry name" value="INNER MEMBRANE PROTEIN, PROBABLE PERMEASE"/>
    <property type="match status" value="1"/>
</dbReference>
<dbReference type="Gene3D" id="3.40.50.620">
    <property type="entry name" value="HUPs"/>
    <property type="match status" value="1"/>
</dbReference>
<evidence type="ECO:0000313" key="2">
    <source>
        <dbReference type="EMBL" id="MQT18167.1"/>
    </source>
</evidence>
<dbReference type="GO" id="GO:0005886">
    <property type="term" value="C:plasma membrane"/>
    <property type="evidence" value="ECO:0007669"/>
    <property type="project" value="TreeGrafter"/>
</dbReference>
<accession>A0A7C9LHC3</accession>
<reference evidence="2 3" key="1">
    <citation type="submission" date="2019-09" db="EMBL/GenBank/DDBJ databases">
        <title>Polymorphobacter sp. isolated from a lake in China.</title>
        <authorList>
            <person name="Liu Z."/>
        </authorList>
    </citation>
    <scope>NUCLEOTIDE SEQUENCE [LARGE SCALE GENOMIC DNA]</scope>
    <source>
        <strain evidence="2 3">D40P</strain>
    </source>
</reference>
<evidence type="ECO:0000313" key="3">
    <source>
        <dbReference type="Proteomes" id="UP000481327"/>
    </source>
</evidence>
<dbReference type="PANTHER" id="PTHR30336:SF20">
    <property type="entry name" value="DUF218 DOMAIN-CONTAINING PROTEIN"/>
    <property type="match status" value="1"/>
</dbReference>
<dbReference type="EMBL" id="WIOL01000005">
    <property type="protein sequence ID" value="MQT18167.1"/>
    <property type="molecule type" value="Genomic_DNA"/>
</dbReference>
<feature type="domain" description="DUF218" evidence="1">
    <location>
        <begin position="244"/>
        <end position="355"/>
    </location>
</feature>
<gene>
    <name evidence="2" type="ORF">F3168_12965</name>
</gene>
<dbReference type="InterPro" id="IPR003848">
    <property type="entry name" value="DUF218"/>
</dbReference>
<dbReference type="CDD" id="cd06259">
    <property type="entry name" value="YdcF-like"/>
    <property type="match status" value="1"/>
</dbReference>
<name>A0A7C9LHC3_9SPHN</name>
<protein>
    <submittedName>
        <fullName evidence="2">YdcF family protein</fullName>
    </submittedName>
</protein>
<dbReference type="AlphaFoldDB" id="A0A7C9LHC3"/>
<organism evidence="2 3">
    <name type="scientific">Sandarakinorhabdus fusca</name>
    <dbReference type="NCBI Taxonomy" id="1439888"/>
    <lineage>
        <taxon>Bacteria</taxon>
        <taxon>Pseudomonadati</taxon>
        <taxon>Pseudomonadota</taxon>
        <taxon>Alphaproteobacteria</taxon>
        <taxon>Sphingomonadales</taxon>
        <taxon>Sphingosinicellaceae</taxon>
        <taxon>Sandarakinorhabdus</taxon>
    </lineage>
</organism>
<comment type="caution">
    <text evidence="2">The sequence shown here is derived from an EMBL/GenBank/DDBJ whole genome shotgun (WGS) entry which is preliminary data.</text>
</comment>
<dbReference type="InterPro" id="IPR051599">
    <property type="entry name" value="Cell_Envelope_Assoc"/>
</dbReference>
<evidence type="ECO:0000259" key="1">
    <source>
        <dbReference type="Pfam" id="PF02698"/>
    </source>
</evidence>
<proteinExistence type="predicted"/>
<dbReference type="Proteomes" id="UP000481327">
    <property type="component" value="Unassembled WGS sequence"/>
</dbReference>
<keyword evidence="3" id="KW-1185">Reference proteome</keyword>
<dbReference type="OrthoDB" id="1092058at2"/>
<dbReference type="Pfam" id="PF02698">
    <property type="entry name" value="DUF218"/>
    <property type="match status" value="1"/>
</dbReference>